<comment type="caution">
    <text evidence="1">The sequence shown here is derived from an EMBL/GenBank/DDBJ whole genome shotgun (WGS) entry which is preliminary data.</text>
</comment>
<dbReference type="PATRIC" id="fig|1276920.7.peg.2364"/>
<sequence>MTENQNTPTAELDFDEWLAGGERTTHHVTLFGRLDLLADIEELEKQRIPYQAPPEGDEALGGETDPNTELDAKIAVLEAQVYASKREFRVSAITGNEELDLLDQIRKDLAKEIEAAAAEGRREAKTTAKLMDITAPADINALARTGANEKTNEVVSRELRVRKIAMAAKTRIKGDWAPISRDQVERMLTVLGDAQMGLIADAVIASSDDVPLVTVPKS</sequence>
<reference evidence="1 2" key="1">
    <citation type="journal article" date="2013" name="Genome Announc.">
        <title>Draft Genome Sequence of Arthrobacter gangotriensis Strain Lz1yT, Isolated from a Penguin Rookery Soil Sample Collected in Antarctica, near the Indian Station Dakshin Gangotri.</title>
        <authorList>
            <person name="Shivaji S."/>
            <person name="Ara S."/>
            <person name="Bandi S."/>
            <person name="Singh A."/>
            <person name="Kumar Pinnaka A."/>
        </authorList>
    </citation>
    <scope>NUCLEOTIDE SEQUENCE [LARGE SCALE GENOMIC DNA]</scope>
    <source>
        <strain evidence="1 2">Lz1y</strain>
    </source>
</reference>
<dbReference type="EMBL" id="AOCK01000006">
    <property type="protein sequence ID" value="EMQ98342.1"/>
    <property type="molecule type" value="Genomic_DNA"/>
</dbReference>
<evidence type="ECO:0000313" key="2">
    <source>
        <dbReference type="Proteomes" id="UP000012015"/>
    </source>
</evidence>
<dbReference type="RefSeq" id="WP_007271540.1">
    <property type="nucleotide sequence ID" value="NZ_AOCK01000006.1"/>
</dbReference>
<gene>
    <name evidence="1" type="ORF">ADIAG_02360</name>
</gene>
<evidence type="ECO:0000313" key="1">
    <source>
        <dbReference type="EMBL" id="EMQ98342.1"/>
    </source>
</evidence>
<keyword evidence="2" id="KW-1185">Reference proteome</keyword>
<dbReference type="STRING" id="1276920.ADIAG_02360"/>
<name>M7MPR0_9MICC</name>
<protein>
    <submittedName>
        <fullName evidence="1">Uncharacterized protein</fullName>
    </submittedName>
</protein>
<dbReference type="Proteomes" id="UP000012015">
    <property type="component" value="Unassembled WGS sequence"/>
</dbReference>
<dbReference type="AlphaFoldDB" id="M7MPR0"/>
<accession>M7MPR0</accession>
<organism evidence="1 2">
    <name type="scientific">Paeniglutamicibacter gangotriensis Lz1y</name>
    <dbReference type="NCBI Taxonomy" id="1276920"/>
    <lineage>
        <taxon>Bacteria</taxon>
        <taxon>Bacillati</taxon>
        <taxon>Actinomycetota</taxon>
        <taxon>Actinomycetes</taxon>
        <taxon>Micrococcales</taxon>
        <taxon>Micrococcaceae</taxon>
        <taxon>Paeniglutamicibacter</taxon>
    </lineage>
</organism>
<proteinExistence type="predicted"/>